<dbReference type="AlphaFoldDB" id="V5FS25"/>
<keyword evidence="1" id="KW-0812">Transmembrane</keyword>
<protein>
    <recommendedName>
        <fullName evidence="4">DUF4145 domain-containing protein</fullName>
    </recommendedName>
</protein>
<feature type="transmembrane region" description="Helical" evidence="1">
    <location>
        <begin position="104"/>
        <end position="126"/>
    </location>
</feature>
<dbReference type="Proteomes" id="UP000017800">
    <property type="component" value="Unassembled WGS sequence"/>
</dbReference>
<keyword evidence="3" id="KW-1185">Reference proteome</keyword>
<keyword evidence="1" id="KW-0472">Membrane</keyword>
<gene>
    <name evidence="2" type="ORF">VHA01S_093_00010</name>
</gene>
<evidence type="ECO:0000313" key="2">
    <source>
        <dbReference type="EMBL" id="GAD91397.1"/>
    </source>
</evidence>
<comment type="caution">
    <text evidence="2">The sequence shown here is derived from an EMBL/GenBank/DDBJ whole genome shotgun (WGS) entry which is preliminary data.</text>
</comment>
<dbReference type="eggNOG" id="ENOG5033113">
    <property type="taxonomic scope" value="Bacteria"/>
</dbReference>
<sequence length="135" mass="15608">MGSLQEWTFCGGKDMSDIDQVVTRTRRLEGILRTRFRARGRGLHQLISDSEERLPREIIGKLRYIATIRNKIVHEEGFKLNDKKQFVQACNVCEKELTPRSGRFIWGFAVALVILLTAAAGLFYYVNWAEFSVHF</sequence>
<keyword evidence="1" id="KW-1133">Transmembrane helix</keyword>
<organism evidence="2 3">
    <name type="scientific">Vibrio halioticoli NBRC 102217</name>
    <dbReference type="NCBI Taxonomy" id="1219072"/>
    <lineage>
        <taxon>Bacteria</taxon>
        <taxon>Pseudomonadati</taxon>
        <taxon>Pseudomonadota</taxon>
        <taxon>Gammaproteobacteria</taxon>
        <taxon>Vibrionales</taxon>
        <taxon>Vibrionaceae</taxon>
        <taxon>Vibrio</taxon>
    </lineage>
</organism>
<reference evidence="2 3" key="1">
    <citation type="submission" date="2013-11" db="EMBL/GenBank/DDBJ databases">
        <title>Whole genome shotgun sequence of Vibrio halioticoli NBRC 102217.</title>
        <authorList>
            <person name="Isaki S."/>
            <person name="Kimura A."/>
            <person name="Ohji S."/>
            <person name="Hosoyama A."/>
            <person name="Fujita N."/>
            <person name="Hashimoto M."/>
            <person name="Hosoyama Y."/>
            <person name="Yamazoe A."/>
        </authorList>
    </citation>
    <scope>NUCLEOTIDE SEQUENCE [LARGE SCALE GENOMIC DNA]</scope>
    <source>
        <strain evidence="2 3">NBRC 102217</strain>
    </source>
</reference>
<accession>V5FS25</accession>
<dbReference type="EMBL" id="BAUJ01000093">
    <property type="protein sequence ID" value="GAD91397.1"/>
    <property type="molecule type" value="Genomic_DNA"/>
</dbReference>
<evidence type="ECO:0008006" key="4">
    <source>
        <dbReference type="Google" id="ProtNLM"/>
    </source>
</evidence>
<evidence type="ECO:0000256" key="1">
    <source>
        <dbReference type="SAM" id="Phobius"/>
    </source>
</evidence>
<evidence type="ECO:0000313" key="3">
    <source>
        <dbReference type="Proteomes" id="UP000017800"/>
    </source>
</evidence>
<name>V5FS25_9VIBR</name>
<proteinExistence type="predicted"/>